<dbReference type="AlphaFoldDB" id="E3EJR7"/>
<dbReference type="KEGG" id="ppm:PPSC2_26795"/>
<dbReference type="Proteomes" id="UP000006868">
    <property type="component" value="Plasmid pSC2"/>
</dbReference>
<keyword evidence="1" id="KW-0614">Plasmid</keyword>
<dbReference type="HOGENOM" id="CLU_852164_0_0_9"/>
<geneLocation type="plasmid" evidence="1 2">
    <name>pSC2</name>
</geneLocation>
<dbReference type="EMBL" id="CP002214">
    <property type="protein sequence ID" value="ADO59665.1"/>
    <property type="molecule type" value="Genomic_DNA"/>
</dbReference>
<evidence type="ECO:0000313" key="1">
    <source>
        <dbReference type="EMBL" id="ADO59665.1"/>
    </source>
</evidence>
<name>E3EJR7_PAEPS</name>
<accession>E3EJR7</accession>
<dbReference type="RefSeq" id="WP_013386079.1">
    <property type="nucleotide sequence ID" value="NC_014628.2"/>
</dbReference>
<sequence>MSTTIYNGYKLPLMTLNELQAFSKQFRKKAQDKVCELVTSFLAHEIAEMVDDFQFLSIENYISKHVLYKREADKAYEQTEMEKRGYIIPHNEKVKLSWHAYPNRSIYSIAWRKAEQRYREIHATQTRDPEVDFDCKACFIPLEDKIVALFYSEQKELKQLWEDCEEVSCYGYWDNVDPDERCSESEWKKRAKDWQNALPGYEYPHENGVFYEFICGFPGRMAIPIEDVMMRIPTLEDRARRIAVERVMDRRFNEIKSSVSIEGYDGLGIYNQTRRWIHSPEGKAELDQEISLVLPFLVPLISEGHLVVTLDKLVKYKFALSTEDGV</sequence>
<organism evidence="1 2">
    <name type="scientific">Paenibacillus polymyxa (strain SC2)</name>
    <name type="common">Bacillus polymyxa</name>
    <dbReference type="NCBI Taxonomy" id="886882"/>
    <lineage>
        <taxon>Bacteria</taxon>
        <taxon>Bacillati</taxon>
        <taxon>Bacillota</taxon>
        <taxon>Bacilli</taxon>
        <taxon>Bacillales</taxon>
        <taxon>Paenibacillaceae</taxon>
        <taxon>Paenibacillus</taxon>
    </lineage>
</organism>
<proteinExistence type="predicted"/>
<protein>
    <submittedName>
        <fullName evidence="1">Uncharacterized protein</fullName>
    </submittedName>
</protein>
<gene>
    <name evidence="1" type="ORF">PPSC2_26795</name>
</gene>
<reference evidence="1 2" key="1">
    <citation type="journal article" date="2011" name="J. Bacteriol.">
        <title>Complete genome sequence of Paenibacillus polymyxa SC2, a strain of plant growth-promoting Rhizobacterium with broad-spectrum antimicrobial activity.</title>
        <authorList>
            <person name="Ma M."/>
            <person name="Wang C."/>
            <person name="Ding Y."/>
            <person name="Li L."/>
            <person name="Shen D."/>
            <person name="Jiang X."/>
            <person name="Guan D."/>
            <person name="Cao F."/>
            <person name="Chen H."/>
            <person name="Feng R."/>
            <person name="Wang X."/>
            <person name="Ge Y."/>
            <person name="Yao L."/>
            <person name="Bing X."/>
            <person name="Yang X."/>
            <person name="Li J."/>
            <person name="Du B."/>
        </authorList>
    </citation>
    <scope>NUCLEOTIDE SEQUENCE [LARGE SCALE GENOMIC DNA]</scope>
    <source>
        <strain evidence="1 2">SC2</strain>
        <plasmid evidence="2">pSC2</plasmid>
    </source>
</reference>
<dbReference type="PATRIC" id="fig|886882.15.peg.5664"/>
<evidence type="ECO:0000313" key="2">
    <source>
        <dbReference type="Proteomes" id="UP000006868"/>
    </source>
</evidence>
<dbReference type="OrthoDB" id="3035610at2"/>